<dbReference type="SUPFAM" id="SSF51905">
    <property type="entry name" value="FAD/NAD(P)-binding domain"/>
    <property type="match status" value="1"/>
</dbReference>
<evidence type="ECO:0000313" key="7">
    <source>
        <dbReference type="Proteomes" id="UP000181790"/>
    </source>
</evidence>
<dbReference type="PRINTS" id="PR00411">
    <property type="entry name" value="PNDRDTASEI"/>
</dbReference>
<dbReference type="Gene3D" id="3.50.50.60">
    <property type="entry name" value="FAD/NAD(P)-binding domain"/>
    <property type="match status" value="2"/>
</dbReference>
<evidence type="ECO:0000256" key="2">
    <source>
        <dbReference type="ARBA" id="ARBA00006442"/>
    </source>
</evidence>
<keyword evidence="3" id="KW-0285">Flavoprotein</keyword>
<dbReference type="GO" id="GO:0016491">
    <property type="term" value="F:oxidoreductase activity"/>
    <property type="evidence" value="ECO:0007669"/>
    <property type="project" value="InterPro"/>
</dbReference>
<comment type="cofactor">
    <cofactor evidence="1">
        <name>FAD</name>
        <dbReference type="ChEBI" id="CHEBI:57692"/>
    </cofactor>
</comment>
<protein>
    <submittedName>
        <fullName evidence="6">FAD-dependent oxidoreductase</fullName>
    </submittedName>
</protein>
<evidence type="ECO:0000256" key="1">
    <source>
        <dbReference type="ARBA" id="ARBA00001974"/>
    </source>
</evidence>
<accession>A0A1S2VBF0</accession>
<dbReference type="AlphaFoldDB" id="A0A1S2VBF0"/>
<dbReference type="InterPro" id="IPR023753">
    <property type="entry name" value="FAD/NAD-binding_dom"/>
</dbReference>
<dbReference type="OrthoDB" id="9792592at2"/>
<organism evidence="6 7">
    <name type="scientific">Arsenicibacter rosenii</name>
    <dbReference type="NCBI Taxonomy" id="1750698"/>
    <lineage>
        <taxon>Bacteria</taxon>
        <taxon>Pseudomonadati</taxon>
        <taxon>Bacteroidota</taxon>
        <taxon>Cytophagia</taxon>
        <taxon>Cytophagales</taxon>
        <taxon>Spirosomataceae</taxon>
        <taxon>Arsenicibacter</taxon>
    </lineage>
</organism>
<keyword evidence="7" id="KW-1185">Reference proteome</keyword>
<feature type="domain" description="FAD/NAD(P)-binding" evidence="5">
    <location>
        <begin position="3"/>
        <end position="293"/>
    </location>
</feature>
<evidence type="ECO:0000256" key="4">
    <source>
        <dbReference type="ARBA" id="ARBA00022827"/>
    </source>
</evidence>
<evidence type="ECO:0000313" key="6">
    <source>
        <dbReference type="EMBL" id="OIN56054.1"/>
    </source>
</evidence>
<dbReference type="RefSeq" id="WP_071506295.1">
    <property type="nucleotide sequence ID" value="NZ_MORL01000029.1"/>
</dbReference>
<keyword evidence="4" id="KW-0274">FAD</keyword>
<dbReference type="InterPro" id="IPR036188">
    <property type="entry name" value="FAD/NAD-bd_sf"/>
</dbReference>
<comment type="similarity">
    <text evidence="2">Belongs to the FAD-dependent oxidoreductase family.</text>
</comment>
<gene>
    <name evidence="6" type="ORF">BLX24_26720</name>
</gene>
<reference evidence="6 7" key="1">
    <citation type="submission" date="2016-10" db="EMBL/GenBank/DDBJ databases">
        <title>Arsenicibacter rosenii gen. nov., sp. nov., an efficient arsenic-methylating bacterium isolated from an arsenic-contaminated paddy soil.</title>
        <authorList>
            <person name="Huang K."/>
        </authorList>
    </citation>
    <scope>NUCLEOTIDE SEQUENCE [LARGE SCALE GENOMIC DNA]</scope>
    <source>
        <strain evidence="6 7">SM-1</strain>
    </source>
</reference>
<dbReference type="InterPro" id="IPR050260">
    <property type="entry name" value="FAD-bd_OxRdtase"/>
</dbReference>
<dbReference type="Proteomes" id="UP000181790">
    <property type="component" value="Unassembled WGS sequence"/>
</dbReference>
<proteinExistence type="inferred from homology"/>
<dbReference type="PRINTS" id="PR00368">
    <property type="entry name" value="FADPNR"/>
</dbReference>
<dbReference type="PANTHER" id="PTHR43429:SF3">
    <property type="entry name" value="NITRITE REDUCTASE [NAD(P)H]"/>
    <property type="match status" value="1"/>
</dbReference>
<dbReference type="EMBL" id="MORL01000029">
    <property type="protein sequence ID" value="OIN56054.1"/>
    <property type="molecule type" value="Genomic_DNA"/>
</dbReference>
<comment type="caution">
    <text evidence="6">The sequence shown here is derived from an EMBL/GenBank/DDBJ whole genome shotgun (WGS) entry which is preliminary data.</text>
</comment>
<dbReference type="PANTHER" id="PTHR43429">
    <property type="entry name" value="PYRIDINE NUCLEOTIDE-DISULFIDE OXIDOREDUCTASE DOMAIN-CONTAINING"/>
    <property type="match status" value="1"/>
</dbReference>
<evidence type="ECO:0000256" key="3">
    <source>
        <dbReference type="ARBA" id="ARBA00022630"/>
    </source>
</evidence>
<dbReference type="Pfam" id="PF07992">
    <property type="entry name" value="Pyr_redox_2"/>
    <property type="match status" value="1"/>
</dbReference>
<sequence>MRSIVIIGNGISGITAAREIRKHSADSITVISSETEHFFSRTALMYIYMGHMQYQHTKPYEDWFWAKNRIDLVHARVDRIDTGGRHLTLTDGRRIRYDVLVLALGSTPNEIGLPGHAGQQLTGVQGLYSLQDLEQMDTDTKGIRQAVVAGGGLIGIEMAEMLLSRGIQVTFLVRESSFWNHTLPEAESAMISQHIRDHTIDLRLSTELAELIDDGTGRISSVRTTRGDLIPAQFAGIAIGVRPQISLLRGTGIDTDRGILVNAFLETNVPDVYAIGDCVQHRTPPTGRKAVEQIWYTGRIMGETVAKTILGKRTAYQPGVFFNSAKFFDIEYQTYGLVPARLPADGSLQSLYWQHPEQAKALRIVFTGDDRRAVTGMHTFGIRQRQGIWEQWIQTGAPVQQVMAHIADTNFDPEFVQRHEPAIVSRFNEMFPEMAVSVPAAPKNWLSRLFS</sequence>
<name>A0A1S2VBF0_9BACT</name>
<evidence type="ECO:0000259" key="5">
    <source>
        <dbReference type="Pfam" id="PF07992"/>
    </source>
</evidence>